<evidence type="ECO:0000256" key="1">
    <source>
        <dbReference type="SAM" id="MobiDB-lite"/>
    </source>
</evidence>
<feature type="region of interest" description="Disordered" evidence="1">
    <location>
        <begin position="471"/>
        <end position="492"/>
    </location>
</feature>
<dbReference type="GeneID" id="89930079"/>
<evidence type="ECO:0000313" key="3">
    <source>
        <dbReference type="Proteomes" id="UP001337655"/>
    </source>
</evidence>
<feature type="region of interest" description="Disordered" evidence="1">
    <location>
        <begin position="741"/>
        <end position="774"/>
    </location>
</feature>
<gene>
    <name evidence="2" type="ORF">LTR77_008747</name>
</gene>
<reference evidence="2 3" key="1">
    <citation type="submission" date="2023-08" db="EMBL/GenBank/DDBJ databases">
        <title>Black Yeasts Isolated from many extreme environments.</title>
        <authorList>
            <person name="Coleine C."/>
            <person name="Stajich J.E."/>
            <person name="Selbmann L."/>
        </authorList>
    </citation>
    <scope>NUCLEOTIDE SEQUENCE [LARGE SCALE GENOMIC DNA]</scope>
    <source>
        <strain evidence="2 3">CCFEE 5935</strain>
    </source>
</reference>
<keyword evidence="3" id="KW-1185">Reference proteome</keyword>
<comment type="caution">
    <text evidence="2">The sequence shown here is derived from an EMBL/GenBank/DDBJ whole genome shotgun (WGS) entry which is preliminary data.</text>
</comment>
<feature type="region of interest" description="Disordered" evidence="1">
    <location>
        <begin position="663"/>
        <end position="689"/>
    </location>
</feature>
<organism evidence="2 3">
    <name type="scientific">Saxophila tyrrhenica</name>
    <dbReference type="NCBI Taxonomy" id="1690608"/>
    <lineage>
        <taxon>Eukaryota</taxon>
        <taxon>Fungi</taxon>
        <taxon>Dikarya</taxon>
        <taxon>Ascomycota</taxon>
        <taxon>Pezizomycotina</taxon>
        <taxon>Dothideomycetes</taxon>
        <taxon>Dothideomycetidae</taxon>
        <taxon>Mycosphaerellales</taxon>
        <taxon>Extremaceae</taxon>
        <taxon>Saxophila</taxon>
    </lineage>
</organism>
<sequence length="892" mass="100990">MDSGCDDLRNGIRLANEFEQKCALEENSTDVRFHNLRNDISNLGGLLERLQYALQDAQRRYLNRGRSVGVRVYEPLSVDVESERTSMVGNFVDTLNECNGLLEDSRRARHGRHPARQEQRLEALRTRNQLHSEKIDHALDRLTVDLFTDKDGELDSAVAVEGMAGGHHLDDALRYMNANIITAGFRKCFRAGVLVDAPEGTEMDLRMPETFDAILLHLRESTGGPDQTPEKYLAFLKACWLLERLKASADYRGARAGYYYKPAVRQVEQKVLARYRRPGGLVAYREASLLKLPESAFRMWPLSTALTMPAEDDATGHFDLLAPRADEHFVACIPLASAARGQLSNSVTIFRSSAERFRLVLKSTVPSRPGETTLIPLSVHSSEDALIPRYAMPTITNPTLEMAIFSRHEETLFKFSTFEALHTFQAALTGYDVSHDQTDIRSQFSDHVDFLDCVGRMQLWQEPIILRAEADSDGSSHHRTTQSQNSLAVRSSSRRVSLPSSISPTTTVRWTAGGWEADHIKLPAIVIFTQLFDTRRRTRFATIFIELKRGIYIDATECGCCKDYEKCSKLVLVKERKLPFTVRVSYSDGDAHGRPNPNTFNIFPFRLPHPRTFRSIETVNTEYLVLKFRSLLEKQQFHQELDLRFCVRDRQYLDQRDFEEEIRRRQEHPQGRPRVSSRNSDPFPTLSRHRVVPTVAPIIDVPDTGPALDDAFARGSISPSAGQISHTNLVHRELPRDQVGRSNSYEVNGNAAMRPLPYTPPAPEGPSSTSARNDSVVLPNEVGEQIDPCLGHELPADPMNHNELAHNQHNASRLANEYYSAPELVRSLSSLAPEAYTPARMLYQGPTVNDSNGGQRRYQQSVEGDFGYVEDDRRESRNRSGKQKVFKFLRRR</sequence>
<evidence type="ECO:0000313" key="2">
    <source>
        <dbReference type="EMBL" id="KAK5165824.1"/>
    </source>
</evidence>
<protein>
    <submittedName>
        <fullName evidence="2">Uncharacterized protein</fullName>
    </submittedName>
</protein>
<dbReference type="RefSeq" id="XP_064655836.1">
    <property type="nucleotide sequence ID" value="XM_064805977.1"/>
</dbReference>
<proteinExistence type="predicted"/>
<dbReference type="AlphaFoldDB" id="A0AAV9P480"/>
<dbReference type="Proteomes" id="UP001337655">
    <property type="component" value="Unassembled WGS sequence"/>
</dbReference>
<accession>A0AAV9P480</accession>
<dbReference type="EMBL" id="JAVRRT010000015">
    <property type="protein sequence ID" value="KAK5165824.1"/>
    <property type="molecule type" value="Genomic_DNA"/>
</dbReference>
<name>A0AAV9P480_9PEZI</name>